<proteinExistence type="inferred from homology"/>
<dbReference type="Pfam" id="PF13639">
    <property type="entry name" value="zf-RING_2"/>
    <property type="match status" value="1"/>
</dbReference>
<dbReference type="GO" id="GO:0061630">
    <property type="term" value="F:ubiquitin protein ligase activity"/>
    <property type="evidence" value="ECO:0007669"/>
    <property type="project" value="UniProtKB-EC"/>
</dbReference>
<keyword evidence="9" id="KW-0833">Ubl conjugation pathway</keyword>
<keyword evidence="8 14" id="KW-0863">Zinc-finger</keyword>
<comment type="catalytic activity">
    <reaction evidence="1">
        <text>S-ubiquitinyl-[E2 ubiquitin-conjugating enzyme]-L-cysteine + [acceptor protein]-L-lysine = [E2 ubiquitin-conjugating enzyme]-L-cysteine + N(6)-ubiquitinyl-[acceptor protein]-L-lysine.</text>
        <dbReference type="EC" id="2.3.2.27"/>
    </reaction>
</comment>
<dbReference type="InterPro" id="IPR013083">
    <property type="entry name" value="Znf_RING/FYVE/PHD"/>
</dbReference>
<keyword evidence="12 16" id="KW-0472">Membrane</keyword>
<evidence type="ECO:0000256" key="10">
    <source>
        <dbReference type="ARBA" id="ARBA00022833"/>
    </source>
</evidence>
<dbReference type="EMBL" id="BMAC01000259">
    <property type="protein sequence ID" value="GFP91912.1"/>
    <property type="molecule type" value="Genomic_DNA"/>
</dbReference>
<keyword evidence="7" id="KW-0479">Metal-binding</keyword>
<keyword evidence="11 16" id="KW-1133">Transmembrane helix</keyword>
<evidence type="ECO:0000259" key="17">
    <source>
        <dbReference type="PROSITE" id="PS50089"/>
    </source>
</evidence>
<keyword evidence="10" id="KW-0862">Zinc</keyword>
<evidence type="ECO:0000256" key="6">
    <source>
        <dbReference type="ARBA" id="ARBA00022692"/>
    </source>
</evidence>
<feature type="transmembrane region" description="Helical" evidence="16">
    <location>
        <begin position="41"/>
        <end position="66"/>
    </location>
</feature>
<evidence type="ECO:0000256" key="2">
    <source>
        <dbReference type="ARBA" id="ARBA00004167"/>
    </source>
</evidence>
<dbReference type="SMART" id="SM00184">
    <property type="entry name" value="RING"/>
    <property type="match status" value="1"/>
</dbReference>
<evidence type="ECO:0000256" key="16">
    <source>
        <dbReference type="SAM" id="Phobius"/>
    </source>
</evidence>
<dbReference type="PROSITE" id="PS50089">
    <property type="entry name" value="ZF_RING_2"/>
    <property type="match status" value="1"/>
</dbReference>
<comment type="caution">
    <text evidence="18">The sequence shown here is derived from an EMBL/GenBank/DDBJ whole genome shotgun (WGS) entry which is preliminary data.</text>
</comment>
<dbReference type="GO" id="GO:0016020">
    <property type="term" value="C:membrane"/>
    <property type="evidence" value="ECO:0007669"/>
    <property type="project" value="UniProtKB-SubCell"/>
</dbReference>
<dbReference type="InterPro" id="IPR046948">
    <property type="entry name" value="ATL20-22-like"/>
</dbReference>
<dbReference type="Proteomes" id="UP000653305">
    <property type="component" value="Unassembled WGS sequence"/>
</dbReference>
<dbReference type="OrthoDB" id="899952at2759"/>
<evidence type="ECO:0000256" key="9">
    <source>
        <dbReference type="ARBA" id="ARBA00022786"/>
    </source>
</evidence>
<evidence type="ECO:0000256" key="3">
    <source>
        <dbReference type="ARBA" id="ARBA00004906"/>
    </source>
</evidence>
<organism evidence="18 19">
    <name type="scientific">Phtheirospermum japonicum</name>
    <dbReference type="NCBI Taxonomy" id="374723"/>
    <lineage>
        <taxon>Eukaryota</taxon>
        <taxon>Viridiplantae</taxon>
        <taxon>Streptophyta</taxon>
        <taxon>Embryophyta</taxon>
        <taxon>Tracheophyta</taxon>
        <taxon>Spermatophyta</taxon>
        <taxon>Magnoliopsida</taxon>
        <taxon>eudicotyledons</taxon>
        <taxon>Gunneridae</taxon>
        <taxon>Pentapetalae</taxon>
        <taxon>asterids</taxon>
        <taxon>lamiids</taxon>
        <taxon>Lamiales</taxon>
        <taxon>Orobanchaceae</taxon>
        <taxon>Orobanchaceae incertae sedis</taxon>
        <taxon>Phtheirospermum</taxon>
    </lineage>
</organism>
<dbReference type="PANTHER" id="PTHR46279">
    <property type="entry name" value="RING/U-BOX SUPERFAMILY PROTEIN"/>
    <property type="match status" value="1"/>
</dbReference>
<evidence type="ECO:0000313" key="18">
    <source>
        <dbReference type="EMBL" id="GFP91912.1"/>
    </source>
</evidence>
<name>A0A830C174_9LAMI</name>
<dbReference type="PANTHER" id="PTHR46279:SF2">
    <property type="entry name" value="RING-H2 FINGER PROTEIN ATL21A-RELATED"/>
    <property type="match status" value="1"/>
</dbReference>
<evidence type="ECO:0000256" key="1">
    <source>
        <dbReference type="ARBA" id="ARBA00000900"/>
    </source>
</evidence>
<keyword evidence="5" id="KW-0808">Transferase</keyword>
<feature type="domain" description="RING-type" evidence="17">
    <location>
        <begin position="122"/>
        <end position="164"/>
    </location>
</feature>
<evidence type="ECO:0000313" key="19">
    <source>
        <dbReference type="Proteomes" id="UP000653305"/>
    </source>
</evidence>
<keyword evidence="19" id="KW-1185">Reference proteome</keyword>
<dbReference type="EC" id="2.3.2.27" evidence="4"/>
<feature type="region of interest" description="Disordered" evidence="15">
    <location>
        <begin position="72"/>
        <end position="92"/>
    </location>
</feature>
<dbReference type="AlphaFoldDB" id="A0A830C174"/>
<evidence type="ECO:0000256" key="15">
    <source>
        <dbReference type="SAM" id="MobiDB-lite"/>
    </source>
</evidence>
<comment type="similarity">
    <text evidence="13">Belongs to the RING-type zinc finger family. ATL subfamily.</text>
</comment>
<dbReference type="GO" id="GO:0008270">
    <property type="term" value="F:zinc ion binding"/>
    <property type="evidence" value="ECO:0007669"/>
    <property type="project" value="UniProtKB-KW"/>
</dbReference>
<protein>
    <recommendedName>
        <fullName evidence="4">RING-type E3 ubiquitin transferase</fullName>
        <ecNumber evidence="4">2.3.2.27</ecNumber>
    </recommendedName>
</protein>
<evidence type="ECO:0000256" key="12">
    <source>
        <dbReference type="ARBA" id="ARBA00023136"/>
    </source>
</evidence>
<dbReference type="InterPro" id="IPR001841">
    <property type="entry name" value="Znf_RING"/>
</dbReference>
<evidence type="ECO:0000256" key="7">
    <source>
        <dbReference type="ARBA" id="ARBA00022723"/>
    </source>
</evidence>
<evidence type="ECO:0000256" key="4">
    <source>
        <dbReference type="ARBA" id="ARBA00012483"/>
    </source>
</evidence>
<dbReference type="Gene3D" id="3.30.40.10">
    <property type="entry name" value="Zinc/RING finger domain, C3HC4 (zinc finger)"/>
    <property type="match status" value="1"/>
</dbReference>
<comment type="subcellular location">
    <subcellularLocation>
        <location evidence="2">Membrane</location>
        <topology evidence="2">Single-pass membrane protein</topology>
    </subcellularLocation>
</comment>
<sequence>MGVFNFATSETELEYFKDIRPCALTYSNSGSANNQHVLRNVALTLVMLAVVIPALIIGISCCICMARSESPHQPGESIRASRRSSSSDTVTTAGLDKSTIETYRKITIGENENSGQLKDLTCTICLADYVPTDTIMIMHGCEHCFHAQCIKKWLSVNTKCPICRTLQTA</sequence>
<evidence type="ECO:0000256" key="14">
    <source>
        <dbReference type="PROSITE-ProRule" id="PRU00175"/>
    </source>
</evidence>
<comment type="pathway">
    <text evidence="3">Protein modification; protein ubiquitination.</text>
</comment>
<keyword evidence="6 16" id="KW-0812">Transmembrane</keyword>
<dbReference type="SUPFAM" id="SSF57850">
    <property type="entry name" value="RING/U-box"/>
    <property type="match status" value="1"/>
</dbReference>
<evidence type="ECO:0000256" key="13">
    <source>
        <dbReference type="ARBA" id="ARBA00024209"/>
    </source>
</evidence>
<evidence type="ECO:0000256" key="5">
    <source>
        <dbReference type="ARBA" id="ARBA00022679"/>
    </source>
</evidence>
<gene>
    <name evidence="18" type="ORF">PHJA_001335300</name>
</gene>
<evidence type="ECO:0000256" key="8">
    <source>
        <dbReference type="ARBA" id="ARBA00022771"/>
    </source>
</evidence>
<reference evidence="18" key="1">
    <citation type="submission" date="2020-07" db="EMBL/GenBank/DDBJ databases">
        <title>Ethylene signaling mediates host invasion by parasitic plants.</title>
        <authorList>
            <person name="Yoshida S."/>
        </authorList>
    </citation>
    <scope>NUCLEOTIDE SEQUENCE</scope>
    <source>
        <strain evidence="18">Okayama</strain>
    </source>
</reference>
<accession>A0A830C174</accession>
<evidence type="ECO:0000256" key="11">
    <source>
        <dbReference type="ARBA" id="ARBA00022989"/>
    </source>
</evidence>